<dbReference type="PANTHER" id="PTHR44196:SF1">
    <property type="entry name" value="DEHYDROGENASE_REDUCTASE SDR FAMILY MEMBER 7B"/>
    <property type="match status" value="1"/>
</dbReference>
<dbReference type="KEGG" id="ndp:E2C04_12115"/>
<dbReference type="InterPro" id="IPR036291">
    <property type="entry name" value="NAD(P)-bd_dom_sf"/>
</dbReference>
<reference evidence="5 6" key="1">
    <citation type="journal article" date="2008" name="Int. J. Syst. Evol. Microbiol.">
        <title>Nocardioides daphniae sp. nov., isolated from Daphnia cucullata (Crustacea: Cladocera).</title>
        <authorList>
            <person name="Toth E.M."/>
            <person name="Keki Z."/>
            <person name="Homonnay Z.G."/>
            <person name="Borsodi A.K."/>
            <person name="Marialigeti K."/>
            <person name="Schumann P."/>
        </authorList>
    </citation>
    <scope>NUCLEOTIDE SEQUENCE [LARGE SCALE GENOMIC DNA]</scope>
    <source>
        <strain evidence="5 6">JCM 16608</strain>
    </source>
</reference>
<evidence type="ECO:0000313" key="5">
    <source>
        <dbReference type="EMBL" id="QCC77740.1"/>
    </source>
</evidence>
<gene>
    <name evidence="5" type="ORF">E2C04_12115</name>
</gene>
<dbReference type="InterPro" id="IPR057326">
    <property type="entry name" value="KR_dom"/>
</dbReference>
<dbReference type="PRINTS" id="PR00081">
    <property type="entry name" value="GDHRDH"/>
</dbReference>
<dbReference type="SMART" id="SM00822">
    <property type="entry name" value="PKS_KR"/>
    <property type="match status" value="1"/>
</dbReference>
<dbReference type="PANTHER" id="PTHR44196">
    <property type="entry name" value="DEHYDROGENASE/REDUCTASE SDR FAMILY MEMBER 7B"/>
    <property type="match status" value="1"/>
</dbReference>
<feature type="compositionally biased region" description="Basic and acidic residues" evidence="3">
    <location>
        <begin position="8"/>
        <end position="19"/>
    </location>
</feature>
<dbReference type="NCBIfam" id="NF006073">
    <property type="entry name" value="PRK08219.1"/>
    <property type="match status" value="1"/>
</dbReference>
<evidence type="ECO:0000259" key="4">
    <source>
        <dbReference type="SMART" id="SM00822"/>
    </source>
</evidence>
<dbReference type="GO" id="GO:0016491">
    <property type="term" value="F:oxidoreductase activity"/>
    <property type="evidence" value="ECO:0007669"/>
    <property type="project" value="UniProtKB-KW"/>
</dbReference>
<evidence type="ECO:0000256" key="3">
    <source>
        <dbReference type="SAM" id="MobiDB-lite"/>
    </source>
</evidence>
<dbReference type="Pfam" id="PF00106">
    <property type="entry name" value="adh_short"/>
    <property type="match status" value="1"/>
</dbReference>
<accession>A0A4P7UC78</accession>
<dbReference type="Proteomes" id="UP000297025">
    <property type="component" value="Chromosome"/>
</dbReference>
<dbReference type="InterPro" id="IPR020904">
    <property type="entry name" value="Sc_DH/Rdtase_CS"/>
</dbReference>
<evidence type="ECO:0000256" key="1">
    <source>
        <dbReference type="ARBA" id="ARBA00006484"/>
    </source>
</evidence>
<dbReference type="OrthoDB" id="158573at2"/>
<organism evidence="5 6">
    <name type="scientific">Nocardioides daphniae</name>
    <dbReference type="NCBI Taxonomy" id="402297"/>
    <lineage>
        <taxon>Bacteria</taxon>
        <taxon>Bacillati</taxon>
        <taxon>Actinomycetota</taxon>
        <taxon>Actinomycetes</taxon>
        <taxon>Propionibacteriales</taxon>
        <taxon>Nocardioidaceae</taxon>
        <taxon>Nocardioides</taxon>
    </lineage>
</organism>
<dbReference type="GO" id="GO:0016020">
    <property type="term" value="C:membrane"/>
    <property type="evidence" value="ECO:0007669"/>
    <property type="project" value="TreeGrafter"/>
</dbReference>
<dbReference type="InterPro" id="IPR002347">
    <property type="entry name" value="SDR_fam"/>
</dbReference>
<feature type="region of interest" description="Disordered" evidence="3">
    <location>
        <begin position="1"/>
        <end position="23"/>
    </location>
</feature>
<dbReference type="EMBL" id="CP038462">
    <property type="protein sequence ID" value="QCC77740.1"/>
    <property type="molecule type" value="Genomic_DNA"/>
</dbReference>
<dbReference type="RefSeq" id="WP_135832784.1">
    <property type="nucleotide sequence ID" value="NZ_CP038462.1"/>
</dbReference>
<proteinExistence type="inferred from homology"/>
<sequence>MTSSGRSSSRDDSHPRPDGRGAGIGAALAQQLSDRGDQLVLLVRTPGRAAEVSEALGARHRVEVVDLADAAGVLEAGRRLAAELGRVDSLVHCAGVVDLARVADLDPQTWQHQLDVNLTAPAMLTAGLLPALRDGGSTVVFVNSTSGLAASPSWAAYAASKHGLRALAESLRAEESSYGLRVTTVFPSRTATGMQARVRAQEGKEYRDDEWMSAASVASSIVHVLDLPADTTLTDLTLRTSPSPS</sequence>
<evidence type="ECO:0000313" key="6">
    <source>
        <dbReference type="Proteomes" id="UP000297025"/>
    </source>
</evidence>
<feature type="domain" description="Ketoreductase" evidence="4">
    <location>
        <begin position="19"/>
        <end position="201"/>
    </location>
</feature>
<dbReference type="Gene3D" id="3.40.50.720">
    <property type="entry name" value="NAD(P)-binding Rossmann-like Domain"/>
    <property type="match status" value="1"/>
</dbReference>
<dbReference type="CDD" id="cd05233">
    <property type="entry name" value="SDR_c"/>
    <property type="match status" value="1"/>
</dbReference>
<dbReference type="AlphaFoldDB" id="A0A4P7UC78"/>
<protein>
    <submittedName>
        <fullName evidence="5">SDR family oxidoreductase</fullName>
    </submittedName>
</protein>
<comment type="similarity">
    <text evidence="1">Belongs to the short-chain dehydrogenases/reductases (SDR) family.</text>
</comment>
<name>A0A4P7UC78_9ACTN</name>
<evidence type="ECO:0000256" key="2">
    <source>
        <dbReference type="ARBA" id="ARBA00023002"/>
    </source>
</evidence>
<dbReference type="SUPFAM" id="SSF51735">
    <property type="entry name" value="NAD(P)-binding Rossmann-fold domains"/>
    <property type="match status" value="1"/>
</dbReference>
<keyword evidence="2" id="KW-0560">Oxidoreductase</keyword>
<dbReference type="PROSITE" id="PS00061">
    <property type="entry name" value="ADH_SHORT"/>
    <property type="match status" value="1"/>
</dbReference>